<dbReference type="InterPro" id="IPR011993">
    <property type="entry name" value="PH-like_dom_sf"/>
</dbReference>
<organism evidence="3">
    <name type="scientific">Dissoconium aciculare CBS 342.82</name>
    <dbReference type="NCBI Taxonomy" id="1314786"/>
    <lineage>
        <taxon>Eukaryota</taxon>
        <taxon>Fungi</taxon>
        <taxon>Dikarya</taxon>
        <taxon>Ascomycota</taxon>
        <taxon>Pezizomycotina</taxon>
        <taxon>Dothideomycetes</taxon>
        <taxon>Dothideomycetidae</taxon>
        <taxon>Mycosphaerellales</taxon>
        <taxon>Dissoconiaceae</taxon>
        <taxon>Dissoconium</taxon>
    </lineage>
</organism>
<dbReference type="AlphaFoldDB" id="A0A6J3MIU6"/>
<feature type="compositionally biased region" description="Polar residues" evidence="1">
    <location>
        <begin position="241"/>
        <end position="253"/>
    </location>
</feature>
<dbReference type="Proteomes" id="UP000504637">
    <property type="component" value="Unplaced"/>
</dbReference>
<reference evidence="3" key="1">
    <citation type="submission" date="2020-01" db="EMBL/GenBank/DDBJ databases">
        <authorList>
            <consortium name="DOE Joint Genome Institute"/>
            <person name="Haridas S."/>
            <person name="Albert R."/>
            <person name="Binder M."/>
            <person name="Bloem J."/>
            <person name="Labutti K."/>
            <person name="Salamov A."/>
            <person name="Andreopoulos B."/>
            <person name="Baker S.E."/>
            <person name="Barry K."/>
            <person name="Bills G."/>
            <person name="Bluhm B.H."/>
            <person name="Cannon C."/>
            <person name="Castanera R."/>
            <person name="Culley D.E."/>
            <person name="Daum C."/>
            <person name="Ezra D."/>
            <person name="Gonzalez J.B."/>
            <person name="Henrissat B."/>
            <person name="Kuo A."/>
            <person name="Liang C."/>
            <person name="Lipzen A."/>
            <person name="Lutzoni F."/>
            <person name="Magnuson J."/>
            <person name="Mondo S."/>
            <person name="Nolan M."/>
            <person name="Ohm R."/>
            <person name="Pangilinan J."/>
            <person name="Park H.-J."/>
            <person name="Ramirez L."/>
            <person name="Alfaro M."/>
            <person name="Sun H."/>
            <person name="Tritt A."/>
            <person name="Yoshinaga Y."/>
            <person name="Zwiers L.-H."/>
            <person name="Turgeon B.G."/>
            <person name="Goodwin S.B."/>
            <person name="Spatafora J.W."/>
            <person name="Crous P.W."/>
            <person name="Grigoriev I.V."/>
        </authorList>
    </citation>
    <scope>NUCLEOTIDE SEQUENCE</scope>
    <source>
        <strain evidence="3">CBS 342.82</strain>
    </source>
</reference>
<dbReference type="PANTHER" id="PTHR37283:SF1">
    <property type="entry name" value="PH DOMAIN-CONTAINING PROTEIN YHR131C"/>
    <property type="match status" value="1"/>
</dbReference>
<dbReference type="Gene3D" id="2.30.29.30">
    <property type="entry name" value="Pleckstrin-homology domain (PH domain)/Phosphotyrosine-binding domain (PTB)"/>
    <property type="match status" value="1"/>
</dbReference>
<keyword evidence="2" id="KW-1185">Reference proteome</keyword>
<gene>
    <name evidence="3" type="ORF">K489DRAFT_301731</name>
</gene>
<evidence type="ECO:0000313" key="2">
    <source>
        <dbReference type="Proteomes" id="UP000504637"/>
    </source>
</evidence>
<reference evidence="3" key="3">
    <citation type="submission" date="2025-08" db="UniProtKB">
        <authorList>
            <consortium name="RefSeq"/>
        </authorList>
    </citation>
    <scope>IDENTIFICATION</scope>
    <source>
        <strain evidence="3">CBS 342.82</strain>
    </source>
</reference>
<feature type="non-terminal residue" evidence="3">
    <location>
        <position position="1"/>
    </location>
</feature>
<name>A0A6J3MIU6_9PEZI</name>
<reference evidence="3" key="2">
    <citation type="submission" date="2020-04" db="EMBL/GenBank/DDBJ databases">
        <authorList>
            <consortium name="NCBI Genome Project"/>
        </authorList>
    </citation>
    <scope>NUCLEOTIDE SEQUENCE</scope>
    <source>
        <strain evidence="3">CBS 342.82</strain>
    </source>
</reference>
<feature type="region of interest" description="Disordered" evidence="1">
    <location>
        <begin position="241"/>
        <end position="282"/>
    </location>
</feature>
<feature type="non-terminal residue" evidence="3">
    <location>
        <position position="373"/>
    </location>
</feature>
<dbReference type="RefSeq" id="XP_033464869.1">
    <property type="nucleotide sequence ID" value="XM_033600437.1"/>
</dbReference>
<dbReference type="OrthoDB" id="5865767at2759"/>
<dbReference type="PANTHER" id="PTHR37283">
    <property type="entry name" value="PH DOMAIN-CONTAINING PROTEIN YHR131C"/>
    <property type="match status" value="1"/>
</dbReference>
<sequence>HYNTFQTSCSPSNDVPPTYANAVRARLPSPRPRSDRRDPLPAYTCTVDYEARMLLRVESHSPLHDISEADWKEVILVLRGTSLVLHRARKDGSAGKALRTYTLQHAEVGLASDTQYSILVPQSRLAHFLPAAAWRKAWRTDPSLFKSVEQSLLRLRVEADQILLAHAEEETVHGLVHALAAAIDISMDLDERSIPRQCTVPRRRNRQSRTLEAVAGILENPAILAQQERILRELYPQLAGQASETDRAQSGSVPATADEADSPLATLDPSASRRPSVFRQTTTSTIDSTFSVETIHASPSTNFGADGKWRPPHNRSPAQIERYIKRCMPVLPADAPRASDVLVHAGRRVKINWKTGALDDWALPPPSYRSHRF</sequence>
<proteinExistence type="predicted"/>
<protein>
    <submittedName>
        <fullName evidence="3">Uncharacterized protein</fullName>
    </submittedName>
</protein>
<dbReference type="GeneID" id="54358237"/>
<evidence type="ECO:0000313" key="3">
    <source>
        <dbReference type="RefSeq" id="XP_033464869.1"/>
    </source>
</evidence>
<evidence type="ECO:0000256" key="1">
    <source>
        <dbReference type="SAM" id="MobiDB-lite"/>
    </source>
</evidence>
<accession>A0A6J3MIU6</accession>